<comment type="subcellular location">
    <subcellularLocation>
        <location evidence="1 10">Cell membrane</location>
        <topology evidence="1 10">Multi-pass membrane protein</topology>
    </subcellularLocation>
</comment>
<comment type="catalytic activity">
    <reaction evidence="8">
        <text>fluoride(in) = fluoride(out)</text>
        <dbReference type="Rhea" id="RHEA:76159"/>
        <dbReference type="ChEBI" id="CHEBI:17051"/>
    </reaction>
    <physiologicalReaction direction="left-to-right" evidence="8">
        <dbReference type="Rhea" id="RHEA:76160"/>
    </physiologicalReaction>
</comment>
<dbReference type="RefSeq" id="WP_249480856.1">
    <property type="nucleotide sequence ID" value="NZ_CP097218.1"/>
</dbReference>
<comment type="similarity">
    <text evidence="7 10">Belongs to the fluoride channel Fluc/FEX (TC 1.A.43) family.</text>
</comment>
<name>A0ABY4NBF0_9MICO</name>
<evidence type="ECO:0000313" key="13">
    <source>
        <dbReference type="Proteomes" id="UP001055868"/>
    </source>
</evidence>
<comment type="function">
    <text evidence="9 10">Fluoride-specific ion channel. Important for reducing fluoride concentration in the cell, thus reducing its toxicity.</text>
</comment>
<accession>A0ABY4NBF0</accession>
<feature type="compositionally biased region" description="Low complexity" evidence="11">
    <location>
        <begin position="24"/>
        <end position="42"/>
    </location>
</feature>
<feature type="transmembrane region" description="Helical" evidence="10">
    <location>
        <begin position="155"/>
        <end position="177"/>
    </location>
</feature>
<keyword evidence="5 10" id="KW-0472">Membrane</keyword>
<dbReference type="HAMAP" id="MF_00454">
    <property type="entry name" value="FluC"/>
    <property type="match status" value="1"/>
</dbReference>
<dbReference type="InterPro" id="IPR003691">
    <property type="entry name" value="FluC"/>
</dbReference>
<keyword evidence="10" id="KW-0479">Metal-binding</keyword>
<evidence type="ECO:0000256" key="11">
    <source>
        <dbReference type="SAM" id="MobiDB-lite"/>
    </source>
</evidence>
<sequence>MTRPEDPHPEIPLDPDAESPDPPGGTTAPSDTTAPGDTTAPDVLLPARVRPLHLRPGSIALVLIGGTLGTAAREALTLAVPELGGVPVALFAINLVGAFLLGILLEALARSGPDQGVRRALRLCVGTGVMGGFTSYSSLALAIDQLMADGRVLVGAAFGLVSVVLGVLCAAAGILAASRRTPRRTEGAAR</sequence>
<comment type="activity regulation">
    <text evidence="10">Na(+) is not transported, but it plays an essential structural role and its presence is essential for fluoride channel function.</text>
</comment>
<organism evidence="12 13">
    <name type="scientific">Brachybacterium kimchii</name>
    <dbReference type="NCBI Taxonomy" id="2942909"/>
    <lineage>
        <taxon>Bacteria</taxon>
        <taxon>Bacillati</taxon>
        <taxon>Actinomycetota</taxon>
        <taxon>Actinomycetes</taxon>
        <taxon>Micrococcales</taxon>
        <taxon>Dermabacteraceae</taxon>
        <taxon>Brachybacterium</taxon>
    </lineage>
</organism>
<keyword evidence="2 10" id="KW-1003">Cell membrane</keyword>
<evidence type="ECO:0000256" key="10">
    <source>
        <dbReference type="HAMAP-Rule" id="MF_00454"/>
    </source>
</evidence>
<evidence type="ECO:0000256" key="4">
    <source>
        <dbReference type="ARBA" id="ARBA00022989"/>
    </source>
</evidence>
<evidence type="ECO:0000256" key="7">
    <source>
        <dbReference type="ARBA" id="ARBA00035120"/>
    </source>
</evidence>
<feature type="compositionally biased region" description="Basic and acidic residues" evidence="11">
    <location>
        <begin position="1"/>
        <end position="11"/>
    </location>
</feature>
<reference evidence="12" key="1">
    <citation type="submission" date="2022-05" db="EMBL/GenBank/DDBJ databases">
        <title>Genomic analysis of Brachybacterium sp. CBA3104.</title>
        <authorList>
            <person name="Roh S.W."/>
            <person name="Kim Y.B."/>
            <person name="Kim Y."/>
        </authorList>
    </citation>
    <scope>NUCLEOTIDE SEQUENCE</scope>
    <source>
        <strain evidence="12">CBA3104</strain>
    </source>
</reference>
<keyword evidence="4 10" id="KW-1133">Transmembrane helix</keyword>
<dbReference type="EMBL" id="CP097218">
    <property type="protein sequence ID" value="UQN31434.1"/>
    <property type="molecule type" value="Genomic_DNA"/>
</dbReference>
<keyword evidence="13" id="KW-1185">Reference proteome</keyword>
<evidence type="ECO:0000256" key="8">
    <source>
        <dbReference type="ARBA" id="ARBA00035585"/>
    </source>
</evidence>
<evidence type="ECO:0000256" key="6">
    <source>
        <dbReference type="ARBA" id="ARBA00023303"/>
    </source>
</evidence>
<proteinExistence type="inferred from homology"/>
<keyword evidence="10" id="KW-0406">Ion transport</keyword>
<evidence type="ECO:0000256" key="1">
    <source>
        <dbReference type="ARBA" id="ARBA00004651"/>
    </source>
</evidence>
<evidence type="ECO:0000256" key="2">
    <source>
        <dbReference type="ARBA" id="ARBA00022475"/>
    </source>
</evidence>
<evidence type="ECO:0000313" key="12">
    <source>
        <dbReference type="EMBL" id="UQN31434.1"/>
    </source>
</evidence>
<feature type="region of interest" description="Disordered" evidence="11">
    <location>
        <begin position="1"/>
        <end position="42"/>
    </location>
</feature>
<feature type="binding site" evidence="10">
    <location>
        <position position="131"/>
    </location>
    <ligand>
        <name>Na(+)</name>
        <dbReference type="ChEBI" id="CHEBI:29101"/>
        <note>structural</note>
    </ligand>
</feature>
<keyword evidence="3 10" id="KW-0812">Transmembrane</keyword>
<keyword evidence="6 10" id="KW-0407">Ion channel</keyword>
<dbReference type="Proteomes" id="UP001055868">
    <property type="component" value="Chromosome"/>
</dbReference>
<keyword evidence="10" id="KW-0813">Transport</keyword>
<gene>
    <name evidence="10" type="primary">fluC</name>
    <name evidence="10" type="synonym">crcB</name>
    <name evidence="12" type="ORF">M4486_09200</name>
</gene>
<dbReference type="Pfam" id="PF02537">
    <property type="entry name" value="CRCB"/>
    <property type="match status" value="1"/>
</dbReference>
<keyword evidence="10" id="KW-0915">Sodium</keyword>
<feature type="transmembrane region" description="Helical" evidence="10">
    <location>
        <begin position="120"/>
        <end position="143"/>
    </location>
</feature>
<feature type="binding site" evidence="10">
    <location>
        <position position="134"/>
    </location>
    <ligand>
        <name>Na(+)</name>
        <dbReference type="ChEBI" id="CHEBI:29101"/>
        <note>structural</note>
    </ligand>
</feature>
<protein>
    <recommendedName>
        <fullName evidence="10">Fluoride-specific ion channel FluC</fullName>
    </recommendedName>
</protein>
<feature type="transmembrane region" description="Helical" evidence="10">
    <location>
        <begin position="88"/>
        <end position="108"/>
    </location>
</feature>
<evidence type="ECO:0000256" key="9">
    <source>
        <dbReference type="ARBA" id="ARBA00049940"/>
    </source>
</evidence>
<evidence type="ECO:0000256" key="5">
    <source>
        <dbReference type="ARBA" id="ARBA00023136"/>
    </source>
</evidence>
<evidence type="ECO:0000256" key="3">
    <source>
        <dbReference type="ARBA" id="ARBA00022692"/>
    </source>
</evidence>